<dbReference type="Proteomes" id="UP001196980">
    <property type="component" value="Unassembled WGS sequence"/>
</dbReference>
<feature type="transmembrane region" description="Helical" evidence="1">
    <location>
        <begin position="86"/>
        <end position="106"/>
    </location>
</feature>
<dbReference type="RefSeq" id="WP_218253685.1">
    <property type="nucleotide sequence ID" value="NZ_JABXWD010000437.1"/>
</dbReference>
<reference evidence="3 4" key="1">
    <citation type="journal article" date="2020" name="J Geophys Res Biogeosci">
        <title>Magnetotaxis as an Adaptation to Enable Bacterial Shuttling of Microbial Sulfur and Sulfur Cycling Across Aquatic Oxic#Anoxic Interfaces.</title>
        <authorList>
            <person name="Li J."/>
            <person name="Liu P."/>
            <person name="Wang J."/>
            <person name="Roberts A.P."/>
            <person name="Pan Y."/>
        </authorList>
    </citation>
    <scope>NUCLEOTIDE SEQUENCE [LARGE SCALE GENOMIC DNA]</scope>
    <source>
        <strain evidence="3 4">MYR-1_YQ</strain>
    </source>
</reference>
<dbReference type="EMBL" id="JABXWD010000437">
    <property type="protein sequence ID" value="MBV6343079.1"/>
    <property type="molecule type" value="Genomic_DNA"/>
</dbReference>
<comment type="caution">
    <text evidence="3">The sequence shown here is derived from an EMBL/GenBank/DDBJ whole genome shotgun (WGS) entry which is preliminary data.</text>
</comment>
<keyword evidence="4" id="KW-1185">Reference proteome</keyword>
<keyword evidence="3" id="KW-0482">Metalloprotease</keyword>
<evidence type="ECO:0000256" key="1">
    <source>
        <dbReference type="SAM" id="Phobius"/>
    </source>
</evidence>
<dbReference type="InterPro" id="IPR003675">
    <property type="entry name" value="Rce1/LyrA-like_dom"/>
</dbReference>
<evidence type="ECO:0000313" key="4">
    <source>
        <dbReference type="Proteomes" id="UP001196980"/>
    </source>
</evidence>
<dbReference type="Pfam" id="PF02517">
    <property type="entry name" value="Rce1-like"/>
    <property type="match status" value="1"/>
</dbReference>
<organism evidence="3 4">
    <name type="scientific">Candidatus Magnetobacterium casense</name>
    <dbReference type="NCBI Taxonomy" id="1455061"/>
    <lineage>
        <taxon>Bacteria</taxon>
        <taxon>Pseudomonadati</taxon>
        <taxon>Nitrospirota</taxon>
        <taxon>Thermodesulfovibrionia</taxon>
        <taxon>Thermodesulfovibrionales</taxon>
        <taxon>Candidatus Magnetobacteriaceae</taxon>
        <taxon>Candidatus Magnetobacterium</taxon>
    </lineage>
</organism>
<sequence>MTPAIERRRVVVLAVAVEGGLLLLAAVLSGRLHIGLVFGSERPLRDCLVALAWTLPPVAVFVISLSEMAMSLSFMRTMRQFVINHIRAMFINTTFVDVVFICILAGVGEEALFRGIVQVKFGIIWGSVIFGLLHFVSPAYFVFATAMGLYIGWVFTLYNSLFVPILIHFLYDLGAIVYLKYYVKEE</sequence>
<feature type="domain" description="CAAX prenyl protease 2/Lysostaphin resistance protein A-like" evidence="2">
    <location>
        <begin position="94"/>
        <end position="173"/>
    </location>
</feature>
<keyword evidence="1" id="KW-1133">Transmembrane helix</keyword>
<keyword evidence="1" id="KW-0472">Membrane</keyword>
<protein>
    <submittedName>
        <fullName evidence="3">CPBP family intramembrane metalloprotease</fullName>
    </submittedName>
</protein>
<keyword evidence="3" id="KW-0645">Protease</keyword>
<dbReference type="GO" id="GO:0008237">
    <property type="term" value="F:metallopeptidase activity"/>
    <property type="evidence" value="ECO:0007669"/>
    <property type="project" value="UniProtKB-KW"/>
</dbReference>
<feature type="transmembrane region" description="Helical" evidence="1">
    <location>
        <begin position="12"/>
        <end position="30"/>
    </location>
</feature>
<gene>
    <name evidence="3" type="ORF">HWQ67_15975</name>
</gene>
<evidence type="ECO:0000259" key="2">
    <source>
        <dbReference type="Pfam" id="PF02517"/>
    </source>
</evidence>
<name>A0ABS6S2L4_9BACT</name>
<feature type="transmembrane region" description="Helical" evidence="1">
    <location>
        <begin position="112"/>
        <end position="133"/>
    </location>
</feature>
<keyword evidence="1" id="KW-0812">Transmembrane</keyword>
<feature type="transmembrane region" description="Helical" evidence="1">
    <location>
        <begin position="50"/>
        <end position="74"/>
    </location>
</feature>
<proteinExistence type="predicted"/>
<keyword evidence="3" id="KW-0378">Hydrolase</keyword>
<evidence type="ECO:0000313" key="3">
    <source>
        <dbReference type="EMBL" id="MBV6343079.1"/>
    </source>
</evidence>
<accession>A0ABS6S2L4</accession>